<name>D6ST33_9BACT</name>
<dbReference type="InterPro" id="IPR001045">
    <property type="entry name" value="Spermi_synthase"/>
</dbReference>
<feature type="transmembrane region" description="Helical" evidence="5">
    <location>
        <begin position="58"/>
        <end position="78"/>
    </location>
</feature>
<dbReference type="PANTHER" id="PTHR11558:SF11">
    <property type="entry name" value="SPERMIDINE SYNTHASE"/>
    <property type="match status" value="1"/>
</dbReference>
<feature type="binding site" evidence="5">
    <location>
        <position position="322"/>
    </location>
    <ligand>
        <name>S-methyl-5'-thioadenosine</name>
        <dbReference type="ChEBI" id="CHEBI:17509"/>
    </ligand>
</feature>
<dbReference type="UniPathway" id="UPA00248">
    <property type="reaction ID" value="UER00314"/>
</dbReference>
<dbReference type="CDD" id="cd02440">
    <property type="entry name" value="AdoMet_MTases"/>
    <property type="match status" value="1"/>
</dbReference>
<feature type="domain" description="PABS" evidence="8">
    <location>
        <begin position="213"/>
        <end position="462"/>
    </location>
</feature>
<dbReference type="Gene3D" id="3.40.50.150">
    <property type="entry name" value="Vaccinia Virus protein VP39"/>
    <property type="match status" value="1"/>
</dbReference>
<feature type="transmembrane region" description="Helical" evidence="5">
    <location>
        <begin position="26"/>
        <end position="46"/>
    </location>
</feature>
<comment type="similarity">
    <text evidence="1 5">Belongs to the spermidine/spermine synthase family.</text>
</comment>
<feature type="transmembrane region" description="Helical" evidence="5">
    <location>
        <begin position="608"/>
        <end position="632"/>
    </location>
</feature>
<keyword evidence="4 5" id="KW-0620">Polyamine biosynthesis</keyword>
<dbReference type="EMBL" id="ACJN02000003">
    <property type="protein sequence ID" value="EFI33849.1"/>
    <property type="molecule type" value="Genomic_DNA"/>
</dbReference>
<comment type="subcellular location">
    <subcellularLocation>
        <location evidence="5">Cell membrane</location>
        <topology evidence="5">Multi-pass membrane protein</topology>
    </subcellularLocation>
</comment>
<reference evidence="9" key="1">
    <citation type="submission" date="2010-05" db="EMBL/GenBank/DDBJ databases">
        <title>The draft genome of Desulfonatronospira thiodismutans ASO3-1.</title>
        <authorList>
            <consortium name="US DOE Joint Genome Institute (JGI-PGF)"/>
            <person name="Lucas S."/>
            <person name="Copeland A."/>
            <person name="Lapidus A."/>
            <person name="Cheng J.-F."/>
            <person name="Bruce D."/>
            <person name="Goodwin L."/>
            <person name="Pitluck S."/>
            <person name="Chertkov O."/>
            <person name="Brettin T."/>
            <person name="Detter J.C."/>
            <person name="Han C."/>
            <person name="Land M.L."/>
            <person name="Hauser L."/>
            <person name="Kyrpides N."/>
            <person name="Mikhailova N."/>
            <person name="Muyzer G."/>
            <person name="Woyke T."/>
        </authorList>
    </citation>
    <scope>NUCLEOTIDE SEQUENCE [LARGE SCALE GENOMIC DNA]</scope>
    <source>
        <strain evidence="9">ASO3-1</strain>
    </source>
</reference>
<evidence type="ECO:0000259" key="8">
    <source>
        <dbReference type="PROSITE" id="PS51006"/>
    </source>
</evidence>
<accession>D6ST33</accession>
<comment type="caution">
    <text evidence="5">Lacks conserved residue(s) required for the propagation of feature annotation.</text>
</comment>
<proteinExistence type="inferred from homology"/>
<keyword evidence="5" id="KW-1133">Transmembrane helix</keyword>
<evidence type="ECO:0000256" key="2">
    <source>
        <dbReference type="ARBA" id="ARBA00022679"/>
    </source>
</evidence>
<feature type="transmembrane region" description="Helical" evidence="5">
    <location>
        <begin position="140"/>
        <end position="162"/>
    </location>
</feature>
<comment type="catalytic activity">
    <reaction evidence="5">
        <text>S-adenosyl 3-(methylsulfanyl)propylamine + putrescine = S-methyl-5'-thioadenosine + spermidine + H(+)</text>
        <dbReference type="Rhea" id="RHEA:12721"/>
        <dbReference type="ChEBI" id="CHEBI:15378"/>
        <dbReference type="ChEBI" id="CHEBI:17509"/>
        <dbReference type="ChEBI" id="CHEBI:57443"/>
        <dbReference type="ChEBI" id="CHEBI:57834"/>
        <dbReference type="ChEBI" id="CHEBI:326268"/>
        <dbReference type="EC" id="2.5.1.16"/>
    </reaction>
</comment>
<feature type="transmembrane region" description="Helical" evidence="5">
    <location>
        <begin position="638"/>
        <end position="660"/>
    </location>
</feature>
<gene>
    <name evidence="5" type="primary">speE</name>
    <name evidence="9" type="ORF">Dthio_PD1188</name>
</gene>
<dbReference type="HAMAP" id="MF_00198">
    <property type="entry name" value="Spermidine_synth"/>
    <property type="match status" value="1"/>
</dbReference>
<feature type="transmembrane region" description="Helical" evidence="5">
    <location>
        <begin position="577"/>
        <end position="596"/>
    </location>
</feature>
<sequence length="797" mass="86969">MLGVISQIGQVLLLRELLMVFHGNELSIGIILSAWLAWVGLGSRLGARVVDRWGRPVFLLKTTAAAVLLLLPLTILTIRTLRGFFDVLPGAYLTLPEMLVSCFIVTAPVCLLTGSQFVLLSRVWRERDKSLDTTGAGKTYVGEATGNMLGGILFSFVLVHLLNPFQTSMLVAALMLAAVMLIVPARPSLRPRALAAVPIVLAAAVLLFFSLDHLDRFAHQIQWKQTAPQHQLVDTHESKHGNIAVLKRQDQYSFFQSGHLIFSTAGPETLVPGLEGQEAVSFAHLAMVQHQDPERVLLIGGGLRGTLAEILKHPVGKIDYIELDEKLVQTAAAHVHPGSLEVLDDPRVNLMHTDARLFVKRAGQEYDMIIVDSPDPSTAAMNRFYTREFFEEARKSLNPQGVLVAGTASTPDLRGTAIANRNTAVFHTLDRVFSHTLVAGDRFMFYFASDDSDQISVDPARLQERYTQRGIEAQGFSPVHYQVLLEESQLRRVNWVVRHHGRSPESHLEGPPSVPVSPGPVKQQARAQKDLDPVQDRYFLNTDFRPITYFYTLMHISDLTRRDGADILKHLLHVQPWWILPFAGATLLAACVLRFLGAKTGTRPDTTFAVTGSAFSTGLSTMVLQVGLLFSFQNIYGFIYELVGLIVAMFMLGLALGAFISHGLGPRRTTLGTLLMVQGIMALLAGLMGAALPLAAAVQPPWLIFALFSALTFSAGLINGVNFPLAAGCFMKLCRRPEHSAGRIYGAELFGACLGAVLASALIAPVLGIVACCLLAATANATAFAVLWISRREEPSG</sequence>
<protein>
    <recommendedName>
        <fullName evidence="5">Polyamine aminopropyltransferase</fullName>
    </recommendedName>
    <alternativeName>
        <fullName evidence="5">Putrescine aminopropyltransferase</fullName>
        <shortName evidence="5">PAPT</shortName>
    </alternativeName>
    <alternativeName>
        <fullName evidence="5">Spermidine synthase</fullName>
        <shortName evidence="5">SPDS</shortName>
        <shortName evidence="5">SPDSY</shortName>
        <ecNumber evidence="5">2.5.1.16</ecNumber>
    </alternativeName>
</protein>
<evidence type="ECO:0000256" key="3">
    <source>
        <dbReference type="ARBA" id="ARBA00023066"/>
    </source>
</evidence>
<evidence type="ECO:0000256" key="1">
    <source>
        <dbReference type="ARBA" id="ARBA00007867"/>
    </source>
</evidence>
<dbReference type="GO" id="GO:0005886">
    <property type="term" value="C:plasma membrane"/>
    <property type="evidence" value="ECO:0007669"/>
    <property type="project" value="UniProtKB-SubCell"/>
</dbReference>
<dbReference type="InterPro" id="IPR036259">
    <property type="entry name" value="MFS_trans_sf"/>
</dbReference>
<dbReference type="Proteomes" id="UP000005496">
    <property type="component" value="Unassembled WGS sequence"/>
</dbReference>
<evidence type="ECO:0000313" key="10">
    <source>
        <dbReference type="Proteomes" id="UP000005496"/>
    </source>
</evidence>
<dbReference type="AlphaFoldDB" id="D6ST33"/>
<comment type="pathway">
    <text evidence="5">Amine and polyamine biosynthesis; spermidine biosynthesis; spermidine from putrescine: step 1/1.</text>
</comment>
<comment type="caution">
    <text evidence="9">The sequence shown here is derived from an EMBL/GenBank/DDBJ whole genome shotgun (WGS) entry which is preliminary data.</text>
</comment>
<dbReference type="GO" id="GO:0005829">
    <property type="term" value="C:cytosol"/>
    <property type="evidence" value="ECO:0007669"/>
    <property type="project" value="TreeGrafter"/>
</dbReference>
<organism evidence="9 10">
    <name type="scientific">Desulfonatronospira thiodismutans ASO3-1</name>
    <dbReference type="NCBI Taxonomy" id="555779"/>
    <lineage>
        <taxon>Bacteria</taxon>
        <taxon>Pseudomonadati</taxon>
        <taxon>Thermodesulfobacteriota</taxon>
        <taxon>Desulfovibrionia</taxon>
        <taxon>Desulfovibrionales</taxon>
        <taxon>Desulfonatronovibrionaceae</taxon>
        <taxon>Desulfonatronospira</taxon>
    </lineage>
</organism>
<keyword evidence="10" id="KW-1185">Reference proteome</keyword>
<feature type="transmembrane region" description="Helical" evidence="5">
    <location>
        <begin position="193"/>
        <end position="211"/>
    </location>
</feature>
<evidence type="ECO:0000256" key="6">
    <source>
        <dbReference type="PROSITE-ProRule" id="PRU00354"/>
    </source>
</evidence>
<dbReference type="Gene3D" id="1.20.1250.20">
    <property type="entry name" value="MFS general substrate transporter like domains"/>
    <property type="match status" value="1"/>
</dbReference>
<feature type="active site" description="Proton acceptor" evidence="5 6">
    <location>
        <position position="372"/>
    </location>
</feature>
<evidence type="ECO:0000313" key="9">
    <source>
        <dbReference type="EMBL" id="EFI33849.1"/>
    </source>
</evidence>
<evidence type="ECO:0000256" key="7">
    <source>
        <dbReference type="SAM" id="MobiDB-lite"/>
    </source>
</evidence>
<feature type="transmembrane region" description="Helical" evidence="5">
    <location>
        <begin position="768"/>
        <end position="789"/>
    </location>
</feature>
<dbReference type="InterPro" id="IPR030374">
    <property type="entry name" value="PABS"/>
</dbReference>
<dbReference type="EC" id="2.5.1.16" evidence="5"/>
<dbReference type="InterPro" id="IPR029063">
    <property type="entry name" value="SAM-dependent_MTases_sf"/>
</dbReference>
<dbReference type="SUPFAM" id="SSF103473">
    <property type="entry name" value="MFS general substrate transporter"/>
    <property type="match status" value="2"/>
</dbReference>
<feature type="region of interest" description="Disordered" evidence="7">
    <location>
        <begin position="502"/>
        <end position="522"/>
    </location>
</feature>
<dbReference type="GO" id="GO:0008295">
    <property type="term" value="P:spermidine biosynthetic process"/>
    <property type="evidence" value="ECO:0007669"/>
    <property type="project" value="UniProtKB-UniRule"/>
</dbReference>
<evidence type="ECO:0000256" key="5">
    <source>
        <dbReference type="HAMAP-Rule" id="MF_00198"/>
    </source>
</evidence>
<dbReference type="PROSITE" id="PS51006">
    <property type="entry name" value="PABS_2"/>
    <property type="match status" value="1"/>
</dbReference>
<feature type="transmembrane region" description="Helical" evidence="5">
    <location>
        <begin position="672"/>
        <end position="696"/>
    </location>
</feature>
<keyword evidence="3 5" id="KW-0745">Spermidine biosynthesis</keyword>
<dbReference type="eggNOG" id="COG0421">
    <property type="taxonomic scope" value="Bacteria"/>
</dbReference>
<comment type="function">
    <text evidence="5">Catalyzes the irreversible transfer of a propylamine group from the amino donor S-adenosylmethioninamine (decarboxy-AdoMet) to putrescine (1,4-diaminobutane) to yield spermidine.</text>
</comment>
<comment type="subunit">
    <text evidence="5">Homodimer or homotetramer.</text>
</comment>
<keyword evidence="5" id="KW-0812">Transmembrane</keyword>
<keyword evidence="5" id="KW-1003">Cell membrane</keyword>
<dbReference type="GO" id="GO:0004766">
    <property type="term" value="F:spermidine synthase activity"/>
    <property type="evidence" value="ECO:0007669"/>
    <property type="project" value="UniProtKB-UniRule"/>
</dbReference>
<keyword evidence="5" id="KW-0472">Membrane</keyword>
<feature type="binding site" evidence="5">
    <location>
        <begin position="354"/>
        <end position="355"/>
    </location>
    <ligand>
        <name>S-methyl-5'-thioadenosine</name>
        <dbReference type="ChEBI" id="CHEBI:17509"/>
    </ligand>
</feature>
<feature type="binding site" evidence="5">
    <location>
        <begin position="372"/>
        <end position="375"/>
    </location>
    <ligand>
        <name>spermidine</name>
        <dbReference type="ChEBI" id="CHEBI:57834"/>
    </ligand>
</feature>
<dbReference type="SUPFAM" id="SSF53335">
    <property type="entry name" value="S-adenosyl-L-methionine-dependent methyltransferases"/>
    <property type="match status" value="1"/>
</dbReference>
<feature type="transmembrane region" description="Helical" evidence="5">
    <location>
        <begin position="702"/>
        <end position="723"/>
    </location>
</feature>
<evidence type="ECO:0000256" key="4">
    <source>
        <dbReference type="ARBA" id="ARBA00023115"/>
    </source>
</evidence>
<feature type="transmembrane region" description="Helical" evidence="5">
    <location>
        <begin position="744"/>
        <end position="762"/>
    </location>
</feature>
<dbReference type="Pfam" id="PF01564">
    <property type="entry name" value="Spermine_synth"/>
    <property type="match status" value="1"/>
</dbReference>
<feature type="transmembrane region" description="Helical" evidence="5">
    <location>
        <begin position="98"/>
        <end position="120"/>
    </location>
</feature>
<feature type="transmembrane region" description="Helical" evidence="5">
    <location>
        <begin position="168"/>
        <end position="186"/>
    </location>
</feature>
<dbReference type="PANTHER" id="PTHR11558">
    <property type="entry name" value="SPERMIDINE/SPERMINE SYNTHASE"/>
    <property type="match status" value="1"/>
</dbReference>
<keyword evidence="2 5" id="KW-0808">Transferase</keyword>